<feature type="domain" description="Mannose-6-phosphate isomerase type II C-terminal" evidence="10">
    <location>
        <begin position="351"/>
        <end position="465"/>
    </location>
</feature>
<dbReference type="GO" id="GO:0009298">
    <property type="term" value="P:GDP-mannose biosynthetic process"/>
    <property type="evidence" value="ECO:0007669"/>
    <property type="project" value="TreeGrafter"/>
</dbReference>
<keyword evidence="12" id="KW-0413">Isomerase</keyword>
<evidence type="ECO:0000313" key="12">
    <source>
        <dbReference type="EMBL" id="ACK50544.1"/>
    </source>
</evidence>
<evidence type="ECO:0000256" key="7">
    <source>
        <dbReference type="ARBA" id="ARBA00047343"/>
    </source>
</evidence>
<keyword evidence="6" id="KW-0342">GTP-binding</keyword>
<dbReference type="CDD" id="cd02509">
    <property type="entry name" value="GDP-M1P_Guanylyltransferase"/>
    <property type="match status" value="1"/>
</dbReference>
<dbReference type="Proteomes" id="UP000002257">
    <property type="component" value="Chromosome"/>
</dbReference>
<dbReference type="OrthoDB" id="9806359at2"/>
<protein>
    <recommendedName>
        <fullName evidence="2">mannose-1-phosphate guanylyltransferase</fullName>
        <ecNumber evidence="2">2.7.7.13</ecNumber>
    </recommendedName>
</protein>
<dbReference type="InterPro" id="IPR029044">
    <property type="entry name" value="Nucleotide-diphossugar_trans"/>
</dbReference>
<dbReference type="RefSeq" id="WP_012590614.1">
    <property type="nucleotide sequence ID" value="NC_011666.1"/>
</dbReference>
<dbReference type="GO" id="GO:0005525">
    <property type="term" value="F:GTP binding"/>
    <property type="evidence" value="ECO:0007669"/>
    <property type="project" value="UniProtKB-KW"/>
</dbReference>
<dbReference type="EMBL" id="CP001280">
    <property type="protein sequence ID" value="ACK50544.1"/>
    <property type="molecule type" value="Genomic_DNA"/>
</dbReference>
<dbReference type="InterPro" id="IPR005835">
    <property type="entry name" value="NTP_transferase_dom"/>
</dbReference>
<dbReference type="InterPro" id="IPR006375">
    <property type="entry name" value="Man1P_GuaTrfase/Man6P_Isoase"/>
</dbReference>
<evidence type="ECO:0000259" key="11">
    <source>
        <dbReference type="Pfam" id="PF22640"/>
    </source>
</evidence>
<dbReference type="STRING" id="395965.Msil_1595"/>
<evidence type="ECO:0000256" key="2">
    <source>
        <dbReference type="ARBA" id="ARBA00012387"/>
    </source>
</evidence>
<evidence type="ECO:0000256" key="5">
    <source>
        <dbReference type="ARBA" id="ARBA00022741"/>
    </source>
</evidence>
<dbReference type="InterPro" id="IPR011051">
    <property type="entry name" value="RmlC_Cupin_sf"/>
</dbReference>
<dbReference type="NCBIfam" id="TIGR01479">
    <property type="entry name" value="GMP_PMI"/>
    <property type="match status" value="1"/>
</dbReference>
<accession>B8EI62</accession>
<dbReference type="HOGENOM" id="CLU_035527_1_0_5"/>
<evidence type="ECO:0000256" key="8">
    <source>
        <dbReference type="RuleBase" id="RU004190"/>
    </source>
</evidence>
<dbReference type="InterPro" id="IPR054566">
    <property type="entry name" value="ManC/GMP-like_b-helix"/>
</dbReference>
<dbReference type="FunFam" id="3.90.550.10:FF:000046">
    <property type="entry name" value="Mannose-1-phosphate guanylyltransferase (GDP)"/>
    <property type="match status" value="1"/>
</dbReference>
<dbReference type="EC" id="2.7.7.13" evidence="2"/>
<dbReference type="eggNOG" id="COG0836">
    <property type="taxonomic scope" value="Bacteria"/>
</dbReference>
<keyword evidence="4 12" id="KW-0548">Nucleotidyltransferase</keyword>
<evidence type="ECO:0000256" key="4">
    <source>
        <dbReference type="ARBA" id="ARBA00022695"/>
    </source>
</evidence>
<dbReference type="InterPro" id="IPR001538">
    <property type="entry name" value="Man6P_isomerase-2_C"/>
</dbReference>
<name>B8EI62_METSB</name>
<evidence type="ECO:0000259" key="10">
    <source>
        <dbReference type="Pfam" id="PF01050"/>
    </source>
</evidence>
<dbReference type="Pfam" id="PF00483">
    <property type="entry name" value="NTP_transferase"/>
    <property type="match status" value="1"/>
</dbReference>
<dbReference type="eggNOG" id="COG0662">
    <property type="taxonomic scope" value="Bacteria"/>
</dbReference>
<keyword evidence="5" id="KW-0547">Nucleotide-binding</keyword>
<comment type="similarity">
    <text evidence="1 8">Belongs to the mannose-6-phosphate isomerase type 2 family.</text>
</comment>
<dbReference type="KEGG" id="msl:Msil_1595"/>
<dbReference type="Pfam" id="PF01050">
    <property type="entry name" value="MannoseP_isomer"/>
    <property type="match status" value="1"/>
</dbReference>
<feature type="domain" description="MannoseP isomerase/GMP-like beta-helix" evidence="11">
    <location>
        <begin position="293"/>
        <end position="347"/>
    </location>
</feature>
<feature type="domain" description="Nucleotidyl transferase" evidence="9">
    <location>
        <begin position="6"/>
        <end position="284"/>
    </location>
</feature>
<dbReference type="SUPFAM" id="SSF53448">
    <property type="entry name" value="Nucleotide-diphospho-sugar transferases"/>
    <property type="match status" value="1"/>
</dbReference>
<gene>
    <name evidence="12" type="ordered locus">Msil_1595</name>
</gene>
<dbReference type="InterPro" id="IPR051161">
    <property type="entry name" value="Mannose-6P_isomerase_type2"/>
</dbReference>
<evidence type="ECO:0000256" key="1">
    <source>
        <dbReference type="ARBA" id="ARBA00006115"/>
    </source>
</evidence>
<dbReference type="CDD" id="cd02213">
    <property type="entry name" value="cupin_PMI_typeII_C"/>
    <property type="match status" value="1"/>
</dbReference>
<dbReference type="GO" id="GO:0000271">
    <property type="term" value="P:polysaccharide biosynthetic process"/>
    <property type="evidence" value="ECO:0007669"/>
    <property type="project" value="InterPro"/>
</dbReference>
<dbReference type="PANTHER" id="PTHR46390">
    <property type="entry name" value="MANNOSE-1-PHOSPHATE GUANYLYLTRANSFERASE"/>
    <property type="match status" value="1"/>
</dbReference>
<keyword evidence="3 12" id="KW-0808">Transferase</keyword>
<dbReference type="GO" id="GO:0004475">
    <property type="term" value="F:mannose-1-phosphate guanylyltransferase (GTP) activity"/>
    <property type="evidence" value="ECO:0007669"/>
    <property type="project" value="UniProtKB-EC"/>
</dbReference>
<organism evidence="12 13">
    <name type="scientific">Methylocella silvestris (strain DSM 15510 / CIP 108128 / LMG 27833 / NCIMB 13906 / BL2)</name>
    <dbReference type="NCBI Taxonomy" id="395965"/>
    <lineage>
        <taxon>Bacteria</taxon>
        <taxon>Pseudomonadati</taxon>
        <taxon>Pseudomonadota</taxon>
        <taxon>Alphaproteobacteria</taxon>
        <taxon>Hyphomicrobiales</taxon>
        <taxon>Beijerinckiaceae</taxon>
        <taxon>Methylocella</taxon>
    </lineage>
</organism>
<dbReference type="SUPFAM" id="SSF51182">
    <property type="entry name" value="RmlC-like cupins"/>
    <property type="match status" value="1"/>
</dbReference>
<dbReference type="FunFam" id="2.60.120.10:FF:000032">
    <property type="entry name" value="Mannose-1-phosphate guanylyltransferase/mannose-6-phosphate isomerase"/>
    <property type="match status" value="1"/>
</dbReference>
<proteinExistence type="inferred from homology"/>
<dbReference type="PANTHER" id="PTHR46390:SF1">
    <property type="entry name" value="MANNOSE-1-PHOSPHATE GUANYLYLTRANSFERASE"/>
    <property type="match status" value="1"/>
</dbReference>
<evidence type="ECO:0000313" key="13">
    <source>
        <dbReference type="Proteomes" id="UP000002257"/>
    </source>
</evidence>
<reference evidence="12 13" key="1">
    <citation type="journal article" date="2010" name="J. Bacteriol.">
        <title>Complete genome sequence of the aerobic facultative methanotroph Methylocella silvestris BL2.</title>
        <authorList>
            <person name="Chen Y."/>
            <person name="Crombie A."/>
            <person name="Rahman M.T."/>
            <person name="Dedysh S.N."/>
            <person name="Liesack W."/>
            <person name="Stott M.B."/>
            <person name="Alam M."/>
            <person name="Theisen A.R."/>
            <person name="Murrell J.C."/>
            <person name="Dunfield P.F."/>
        </authorList>
    </citation>
    <scope>NUCLEOTIDE SEQUENCE [LARGE SCALE GENOMIC DNA]</scope>
    <source>
        <strain evidence="13">DSM 15510 / CIP 108128 / LMG 27833 / NCIMB 13906 / BL2</strain>
    </source>
</reference>
<evidence type="ECO:0000256" key="6">
    <source>
        <dbReference type="ARBA" id="ARBA00023134"/>
    </source>
</evidence>
<dbReference type="GO" id="GO:0016853">
    <property type="term" value="F:isomerase activity"/>
    <property type="evidence" value="ECO:0007669"/>
    <property type="project" value="UniProtKB-KW"/>
</dbReference>
<dbReference type="Pfam" id="PF22640">
    <property type="entry name" value="ManC_GMP_beta-helix"/>
    <property type="match status" value="1"/>
</dbReference>
<sequence length="470" mass="51606">MPKILPVIMCGGSGTRVWPESRESLPKQFISLVGTRSTFQMAAEILKDPVFENPIVISNHDYRFLVSEQLAEIKREARIVLEPVRRDSAPAVAVAAELAAQLGPETVVALLAADHVVQDTKGFVELCKQAAEAAALGYIVTLGIKPTEPATGYGYIKTGKPVSLDGAVLKVAGFVEKPDAATAEKYIAENYLWNSGNFFFRADVMQAELQKFAPAVAEAAAAAVAAAKQDLNFLVLDKDAFSAAPKISIDYAVMERTDKAAVVPADIGWSDVGNWAAVWDLSDRDEFGNSTRGNGVVMNASNVHIRSDDFLTTVVGVDNVIVVTTQDAVLVLNKACGDQVKQLVDRLKAEGRPEALQHKRSYRPWGYYQSVDNGARYQVKRIVVKPGQRLSLQKHFHRAEHWIVVRGTAEVTRDSEVIFVHENESIYLPIGCTHRMTNPGRIDLELIEVQTGSYLGEDDIIRIEDIYNRG</sequence>
<comment type="catalytic activity">
    <reaction evidence="7">
        <text>alpha-D-mannose 1-phosphate + GTP + H(+) = GDP-alpha-D-mannose + diphosphate</text>
        <dbReference type="Rhea" id="RHEA:15229"/>
        <dbReference type="ChEBI" id="CHEBI:15378"/>
        <dbReference type="ChEBI" id="CHEBI:33019"/>
        <dbReference type="ChEBI" id="CHEBI:37565"/>
        <dbReference type="ChEBI" id="CHEBI:57527"/>
        <dbReference type="ChEBI" id="CHEBI:58409"/>
        <dbReference type="EC" id="2.7.7.13"/>
    </reaction>
</comment>
<dbReference type="InterPro" id="IPR049577">
    <property type="entry name" value="GMPP_N"/>
</dbReference>
<dbReference type="InterPro" id="IPR014710">
    <property type="entry name" value="RmlC-like_jellyroll"/>
</dbReference>
<keyword evidence="13" id="KW-1185">Reference proteome</keyword>
<dbReference type="Gene3D" id="3.90.550.10">
    <property type="entry name" value="Spore Coat Polysaccharide Biosynthesis Protein SpsA, Chain A"/>
    <property type="match status" value="1"/>
</dbReference>
<evidence type="ECO:0000259" key="9">
    <source>
        <dbReference type="Pfam" id="PF00483"/>
    </source>
</evidence>
<evidence type="ECO:0000256" key="3">
    <source>
        <dbReference type="ARBA" id="ARBA00022679"/>
    </source>
</evidence>
<dbReference type="AlphaFoldDB" id="B8EI62"/>
<dbReference type="Gene3D" id="2.60.120.10">
    <property type="entry name" value="Jelly Rolls"/>
    <property type="match status" value="1"/>
</dbReference>